<gene>
    <name evidence="2" type="ORF">SDC9_96102</name>
</gene>
<accession>A0A645AEV4</accession>
<dbReference type="EMBL" id="VSSQ01012498">
    <property type="protein sequence ID" value="MPM49373.1"/>
    <property type="molecule type" value="Genomic_DNA"/>
</dbReference>
<organism evidence="2">
    <name type="scientific">bioreactor metagenome</name>
    <dbReference type="NCBI Taxonomy" id="1076179"/>
    <lineage>
        <taxon>unclassified sequences</taxon>
        <taxon>metagenomes</taxon>
        <taxon>ecological metagenomes</taxon>
    </lineage>
</organism>
<proteinExistence type="predicted"/>
<feature type="region of interest" description="Disordered" evidence="1">
    <location>
        <begin position="1"/>
        <end position="57"/>
    </location>
</feature>
<feature type="region of interest" description="Disordered" evidence="1">
    <location>
        <begin position="118"/>
        <end position="182"/>
    </location>
</feature>
<evidence type="ECO:0000313" key="2">
    <source>
        <dbReference type="EMBL" id="MPM49373.1"/>
    </source>
</evidence>
<reference evidence="2" key="1">
    <citation type="submission" date="2019-08" db="EMBL/GenBank/DDBJ databases">
        <authorList>
            <person name="Kucharzyk K."/>
            <person name="Murdoch R.W."/>
            <person name="Higgins S."/>
            <person name="Loffler F."/>
        </authorList>
    </citation>
    <scope>NUCLEOTIDE SEQUENCE</scope>
</reference>
<evidence type="ECO:0000256" key="1">
    <source>
        <dbReference type="SAM" id="MobiDB-lite"/>
    </source>
</evidence>
<feature type="compositionally biased region" description="Basic and acidic residues" evidence="1">
    <location>
        <begin position="15"/>
        <end position="27"/>
    </location>
</feature>
<dbReference type="AlphaFoldDB" id="A0A645AEV4"/>
<feature type="compositionally biased region" description="Basic residues" evidence="1">
    <location>
        <begin position="118"/>
        <end position="131"/>
    </location>
</feature>
<feature type="compositionally biased region" description="Basic residues" evidence="1">
    <location>
        <begin position="160"/>
        <end position="182"/>
    </location>
</feature>
<name>A0A645AEV4_9ZZZZ</name>
<sequence length="182" mass="18999">MGDEADVGAGVLECGGDRVDQEGHVVDDDLDDGVAGPPAVGLDGRGEHPQPDLAGGPLLGQLPVGQRRAEEVLGSQGGECLRAQVAPEGAQQGQHLVLVHPGGALGAGGEKSIALRVRHSHRPHRPPCRGRRSGDLGRPGTLDARKSTRPGPAGTGESPRRRRTPGGRRGRRRRGGRRARPR</sequence>
<protein>
    <submittedName>
        <fullName evidence="2">Uncharacterized protein</fullName>
    </submittedName>
</protein>
<comment type="caution">
    <text evidence="2">The sequence shown here is derived from an EMBL/GenBank/DDBJ whole genome shotgun (WGS) entry which is preliminary data.</text>
</comment>